<feature type="compositionally biased region" description="Polar residues" evidence="2">
    <location>
        <begin position="85"/>
        <end position="99"/>
    </location>
</feature>
<keyword evidence="1 3" id="KW-0732">Signal</keyword>
<dbReference type="InterPro" id="IPR001254">
    <property type="entry name" value="Trypsin_dom"/>
</dbReference>
<evidence type="ECO:0000256" key="1">
    <source>
        <dbReference type="ARBA" id="ARBA00022729"/>
    </source>
</evidence>
<dbReference type="GO" id="GO:0004252">
    <property type="term" value="F:serine-type endopeptidase activity"/>
    <property type="evidence" value="ECO:0007669"/>
    <property type="project" value="InterPro"/>
</dbReference>
<dbReference type="PROSITE" id="PS50240">
    <property type="entry name" value="TRYPSIN_DOM"/>
    <property type="match status" value="1"/>
</dbReference>
<dbReference type="KEGG" id="cyn:Cyan7425_0239"/>
<sequence>MKNINLALSILTGITGLVLFPSLALAQTAGSDTTVAQPTASRSATGVGRLADKLEIRMGKISESDLKRLLGTKSSSTGQAGGRNAPTQKQGDSTLTSSDSRTYGTANLHFTHARVANRTTGPSNQPVSGFPYVASGRLLMGFGTTETYTSTCSASLIGKGVIVTAAHCIADFGGGTASLAKHVRFIPANNGGTTTSGPYGSWYWARLRVPTAYLNGTDPDTGTGVVTNNDVAVIELEKRNSLGQLIYPYGIAQIYYYGYGWNYNASNVTPNGLQEMTSLGYPGNYDSGQQMQRFDSLATPTGSGADGNPFQWIRGGNMAPGSSGGPWLVNFGTVPSQTGGTLGPGGRNYVVGVTSWWTGDAVKRNGASRFGQNPQFPNASYTFNGINYGAGNIGALMRALCGTDGAQTRGACF</sequence>
<dbReference type="HOGENOM" id="CLU_665189_0_0_3"/>
<dbReference type="PANTHER" id="PTHR15462">
    <property type="entry name" value="SERINE PROTEASE"/>
    <property type="match status" value="1"/>
</dbReference>
<evidence type="ECO:0000313" key="5">
    <source>
        <dbReference type="EMBL" id="ACL42635.1"/>
    </source>
</evidence>
<dbReference type="Gene3D" id="2.40.10.10">
    <property type="entry name" value="Trypsin-like serine proteases"/>
    <property type="match status" value="2"/>
</dbReference>
<dbReference type="InterPro" id="IPR009003">
    <property type="entry name" value="Peptidase_S1_PA"/>
</dbReference>
<evidence type="ECO:0000256" key="3">
    <source>
        <dbReference type="SAM" id="SignalP"/>
    </source>
</evidence>
<name>B8HRX6_CYAP4</name>
<dbReference type="AlphaFoldDB" id="B8HRX6"/>
<evidence type="ECO:0000256" key="2">
    <source>
        <dbReference type="SAM" id="MobiDB-lite"/>
    </source>
</evidence>
<dbReference type="InterPro" id="IPR001314">
    <property type="entry name" value="Peptidase_S1A"/>
</dbReference>
<dbReference type="Pfam" id="PF00089">
    <property type="entry name" value="Trypsin"/>
    <property type="match status" value="1"/>
</dbReference>
<reference evidence="5" key="1">
    <citation type="submission" date="2009-01" db="EMBL/GenBank/DDBJ databases">
        <title>Complete sequence of chromosome Cyanothece sp. PCC 7425.</title>
        <authorList>
            <consortium name="US DOE Joint Genome Institute"/>
            <person name="Lucas S."/>
            <person name="Copeland A."/>
            <person name="Lapidus A."/>
            <person name="Glavina del Rio T."/>
            <person name="Dalin E."/>
            <person name="Tice H."/>
            <person name="Bruce D."/>
            <person name="Goodwin L."/>
            <person name="Pitluck S."/>
            <person name="Sims D."/>
            <person name="Meineke L."/>
            <person name="Brettin T."/>
            <person name="Detter J.C."/>
            <person name="Han C."/>
            <person name="Larimer F."/>
            <person name="Land M."/>
            <person name="Hauser L."/>
            <person name="Kyrpides N."/>
            <person name="Ovchinnikova G."/>
            <person name="Liberton M."/>
            <person name="Stoeckel J."/>
            <person name="Banerjee A."/>
            <person name="Singh A."/>
            <person name="Page L."/>
            <person name="Sato H."/>
            <person name="Zhao L."/>
            <person name="Sherman L."/>
            <person name="Pakrasi H."/>
            <person name="Richardson P."/>
        </authorList>
    </citation>
    <scope>NUCLEOTIDE SEQUENCE</scope>
    <source>
        <strain evidence="5">PCC 7425</strain>
    </source>
</reference>
<feature type="region of interest" description="Disordered" evidence="2">
    <location>
        <begin position="67"/>
        <end position="99"/>
    </location>
</feature>
<gene>
    <name evidence="5" type="ordered locus">Cyan7425_0239</name>
</gene>
<proteinExistence type="predicted"/>
<organism evidence="5">
    <name type="scientific">Cyanothece sp. (strain PCC 7425 / ATCC 29141)</name>
    <dbReference type="NCBI Taxonomy" id="395961"/>
    <lineage>
        <taxon>Bacteria</taxon>
        <taxon>Bacillati</taxon>
        <taxon>Cyanobacteriota</taxon>
        <taxon>Cyanophyceae</taxon>
        <taxon>Gomontiellales</taxon>
        <taxon>Cyanothecaceae</taxon>
        <taxon>Cyanothece</taxon>
    </lineage>
</organism>
<dbReference type="InterPro" id="IPR050966">
    <property type="entry name" value="Glutamyl_endopeptidase"/>
</dbReference>
<evidence type="ECO:0000259" key="4">
    <source>
        <dbReference type="PROSITE" id="PS50240"/>
    </source>
</evidence>
<dbReference type="SUPFAM" id="SSF50494">
    <property type="entry name" value="Trypsin-like serine proteases"/>
    <property type="match status" value="1"/>
</dbReference>
<dbReference type="SMART" id="SM00020">
    <property type="entry name" value="Tryp_SPc"/>
    <property type="match status" value="1"/>
</dbReference>
<feature type="chain" id="PRO_5002873424" evidence="3">
    <location>
        <begin position="27"/>
        <end position="413"/>
    </location>
</feature>
<dbReference type="EMBL" id="CP001344">
    <property type="protein sequence ID" value="ACL42635.1"/>
    <property type="molecule type" value="Genomic_DNA"/>
</dbReference>
<accession>B8HRX6</accession>
<dbReference type="GO" id="GO:0006508">
    <property type="term" value="P:proteolysis"/>
    <property type="evidence" value="ECO:0007669"/>
    <property type="project" value="InterPro"/>
</dbReference>
<feature type="domain" description="Peptidase S1" evidence="4">
    <location>
        <begin position="119"/>
        <end position="382"/>
    </location>
</feature>
<feature type="signal peptide" evidence="3">
    <location>
        <begin position="1"/>
        <end position="26"/>
    </location>
</feature>
<dbReference type="eggNOG" id="COG3591">
    <property type="taxonomic scope" value="Bacteria"/>
</dbReference>
<dbReference type="InterPro" id="IPR043504">
    <property type="entry name" value="Peptidase_S1_PA_chymotrypsin"/>
</dbReference>
<dbReference type="PROSITE" id="PS00134">
    <property type="entry name" value="TRYPSIN_HIS"/>
    <property type="match status" value="1"/>
</dbReference>
<dbReference type="PRINTS" id="PR00722">
    <property type="entry name" value="CHYMOTRYPSIN"/>
</dbReference>
<dbReference type="InterPro" id="IPR018114">
    <property type="entry name" value="TRYPSIN_HIS"/>
</dbReference>
<protein>
    <submittedName>
        <fullName evidence="5">Peptidase S1 and S6 chymotrypsin/Hap</fullName>
    </submittedName>
</protein>